<evidence type="ECO:0000256" key="1">
    <source>
        <dbReference type="ARBA" id="ARBA00006484"/>
    </source>
</evidence>
<evidence type="ECO:0000256" key="3">
    <source>
        <dbReference type="RuleBase" id="RU000363"/>
    </source>
</evidence>
<dbReference type="RefSeq" id="WP_369154011.1">
    <property type="nucleotide sequence ID" value="NZ_CP163429.1"/>
</dbReference>
<gene>
    <name evidence="5" type="ORF">AB5J57_00740</name>
</gene>
<keyword evidence="2" id="KW-0560">Oxidoreductase</keyword>
<dbReference type="PANTHER" id="PTHR43976">
    <property type="entry name" value="SHORT CHAIN DEHYDROGENASE"/>
    <property type="match status" value="1"/>
</dbReference>
<dbReference type="EMBL" id="CP163429">
    <property type="protein sequence ID" value="XDP92125.1"/>
    <property type="molecule type" value="Genomic_DNA"/>
</dbReference>
<dbReference type="CDD" id="cd05374">
    <property type="entry name" value="17beta-HSD-like_SDR_c"/>
    <property type="match status" value="1"/>
</dbReference>
<accession>A0AB39LDX7</accession>
<dbReference type="PRINTS" id="PR00081">
    <property type="entry name" value="GDHRDH"/>
</dbReference>
<dbReference type="PRINTS" id="PR00080">
    <property type="entry name" value="SDRFAMILY"/>
</dbReference>
<organism evidence="5">
    <name type="scientific">Streptomyces sp. R02</name>
    <dbReference type="NCBI Taxonomy" id="3238623"/>
    <lineage>
        <taxon>Bacteria</taxon>
        <taxon>Bacillati</taxon>
        <taxon>Actinomycetota</taxon>
        <taxon>Actinomycetes</taxon>
        <taxon>Kitasatosporales</taxon>
        <taxon>Streptomycetaceae</taxon>
        <taxon>Streptomyces</taxon>
    </lineage>
</organism>
<evidence type="ECO:0000313" key="5">
    <source>
        <dbReference type="EMBL" id="XDP92125.1"/>
    </source>
</evidence>
<reference evidence="5" key="1">
    <citation type="submission" date="2024-07" db="EMBL/GenBank/DDBJ databases">
        <authorList>
            <person name="Yu S.T."/>
        </authorList>
    </citation>
    <scope>NUCLEOTIDE SEQUENCE</scope>
    <source>
        <strain evidence="5">R02</strain>
    </source>
</reference>
<evidence type="ECO:0000256" key="2">
    <source>
        <dbReference type="ARBA" id="ARBA00023002"/>
    </source>
</evidence>
<dbReference type="InterPro" id="IPR051911">
    <property type="entry name" value="SDR_oxidoreductase"/>
</dbReference>
<dbReference type="SUPFAM" id="SSF51735">
    <property type="entry name" value="NAD(P)-binding Rossmann-fold domains"/>
    <property type="match status" value="1"/>
</dbReference>
<feature type="region of interest" description="Disordered" evidence="4">
    <location>
        <begin position="1"/>
        <end position="22"/>
    </location>
</feature>
<dbReference type="Pfam" id="PF00106">
    <property type="entry name" value="adh_short"/>
    <property type="match status" value="1"/>
</dbReference>
<feature type="compositionally biased region" description="Polar residues" evidence="4">
    <location>
        <begin position="1"/>
        <end position="14"/>
    </location>
</feature>
<evidence type="ECO:0000256" key="4">
    <source>
        <dbReference type="SAM" id="MobiDB-lite"/>
    </source>
</evidence>
<dbReference type="PANTHER" id="PTHR43976:SF16">
    <property type="entry name" value="SHORT-CHAIN DEHYDROGENASE_REDUCTASE FAMILY PROTEIN"/>
    <property type="match status" value="1"/>
</dbReference>
<name>A0AB39LDX7_9ACTN</name>
<dbReference type="AlphaFoldDB" id="A0AB39LDX7"/>
<dbReference type="InterPro" id="IPR036291">
    <property type="entry name" value="NAD(P)-bd_dom_sf"/>
</dbReference>
<sequence>MIPHAQSTSTQPDTSRPARDGNARSWFITGASSGIGLALAQAAAGRGDNVVALARRTDSLIPLTEQYGAQVLAVAADVRSPEQLRAAVAAATRAFGRIDVVANNAGYGLFGAVEESTDAQARGIFDTNVFGVLNVLRAVLPVLRAQGSGHILQGSSYYGQTAHPGVGLLAATKYAVEGLTDALAGELAPLGIKVTLVEPGPTKTAFLSALDVADTLPDYDPTVRTIQKSFGELPAEAFNAPDRVATAILNAVDTEQPPLRLATGTTAVNEIRAALRTRLAELDTWEPVSSGVDTPADPSGQA</sequence>
<dbReference type="InterPro" id="IPR002347">
    <property type="entry name" value="SDR_fam"/>
</dbReference>
<dbReference type="GO" id="GO:0016491">
    <property type="term" value="F:oxidoreductase activity"/>
    <property type="evidence" value="ECO:0007669"/>
    <property type="project" value="UniProtKB-KW"/>
</dbReference>
<proteinExistence type="inferred from homology"/>
<protein>
    <submittedName>
        <fullName evidence="5">SDR family NAD(P)-dependent oxidoreductase</fullName>
    </submittedName>
</protein>
<dbReference type="Gene3D" id="3.40.50.720">
    <property type="entry name" value="NAD(P)-binding Rossmann-like Domain"/>
    <property type="match status" value="1"/>
</dbReference>
<comment type="similarity">
    <text evidence="1 3">Belongs to the short-chain dehydrogenases/reductases (SDR) family.</text>
</comment>